<keyword evidence="1" id="KW-1133">Transmembrane helix</keyword>
<dbReference type="AlphaFoldDB" id="A0A2M3ZP31"/>
<feature type="signal peptide" evidence="2">
    <location>
        <begin position="1"/>
        <end position="18"/>
    </location>
</feature>
<keyword evidence="1" id="KW-0812">Transmembrane</keyword>
<keyword evidence="1" id="KW-0472">Membrane</keyword>
<sequence>MKLLVLVVVVVPLSPLFPQPAIVSGKEREVFCLPQPRWIQQHNSSSSSNNNCRNGSLRLRKWNALPLVAVVVVAVIIVIRRKWIHCHH</sequence>
<dbReference type="EMBL" id="GGFM01009449">
    <property type="protein sequence ID" value="MBW30200.1"/>
    <property type="molecule type" value="Transcribed_RNA"/>
</dbReference>
<reference evidence="3" key="1">
    <citation type="submission" date="2018-01" db="EMBL/GenBank/DDBJ databases">
        <title>An insight into the sialome of Amazonian anophelines.</title>
        <authorList>
            <person name="Ribeiro J.M."/>
            <person name="Scarpassa V."/>
            <person name="Calvo E."/>
        </authorList>
    </citation>
    <scope>NUCLEOTIDE SEQUENCE</scope>
    <source>
        <tissue evidence="3">Salivary glands</tissue>
    </source>
</reference>
<evidence type="ECO:0000313" key="3">
    <source>
        <dbReference type="EMBL" id="MBW30200.1"/>
    </source>
</evidence>
<feature type="chain" id="PRO_5014992657" evidence="2">
    <location>
        <begin position="19"/>
        <end position="88"/>
    </location>
</feature>
<evidence type="ECO:0000256" key="1">
    <source>
        <dbReference type="SAM" id="Phobius"/>
    </source>
</evidence>
<evidence type="ECO:0000256" key="2">
    <source>
        <dbReference type="SAM" id="SignalP"/>
    </source>
</evidence>
<feature type="transmembrane region" description="Helical" evidence="1">
    <location>
        <begin position="62"/>
        <end position="79"/>
    </location>
</feature>
<protein>
    <submittedName>
        <fullName evidence="3">Putative secreted peptide</fullName>
    </submittedName>
</protein>
<accession>A0A2M3ZP31</accession>
<keyword evidence="2" id="KW-0732">Signal</keyword>
<proteinExistence type="predicted"/>
<organism evidence="3">
    <name type="scientific">Anopheles braziliensis</name>
    <dbReference type="NCBI Taxonomy" id="58242"/>
    <lineage>
        <taxon>Eukaryota</taxon>
        <taxon>Metazoa</taxon>
        <taxon>Ecdysozoa</taxon>
        <taxon>Arthropoda</taxon>
        <taxon>Hexapoda</taxon>
        <taxon>Insecta</taxon>
        <taxon>Pterygota</taxon>
        <taxon>Neoptera</taxon>
        <taxon>Endopterygota</taxon>
        <taxon>Diptera</taxon>
        <taxon>Nematocera</taxon>
        <taxon>Culicoidea</taxon>
        <taxon>Culicidae</taxon>
        <taxon>Anophelinae</taxon>
        <taxon>Anopheles</taxon>
    </lineage>
</organism>
<name>A0A2M3ZP31_9DIPT</name>